<name>A0ABW4V2H7_9MICO</name>
<keyword evidence="2" id="KW-1185">Reference proteome</keyword>
<reference evidence="2" key="1">
    <citation type="journal article" date="2019" name="Int. J. Syst. Evol. Microbiol.">
        <title>The Global Catalogue of Microorganisms (GCM) 10K type strain sequencing project: providing services to taxonomists for standard genome sequencing and annotation.</title>
        <authorList>
            <consortium name="The Broad Institute Genomics Platform"/>
            <consortium name="The Broad Institute Genome Sequencing Center for Infectious Disease"/>
            <person name="Wu L."/>
            <person name="Ma J."/>
        </authorList>
    </citation>
    <scope>NUCLEOTIDE SEQUENCE [LARGE SCALE GENOMIC DNA]</scope>
    <source>
        <strain evidence="2">CCM 7043</strain>
    </source>
</reference>
<dbReference type="Proteomes" id="UP001597338">
    <property type="component" value="Unassembled WGS sequence"/>
</dbReference>
<accession>A0ABW4V2H7</accession>
<dbReference type="NCBIfam" id="TIGR04363">
    <property type="entry name" value="LD_lanti_pre"/>
    <property type="match status" value="1"/>
</dbReference>
<dbReference type="EMBL" id="JBHUHF010000001">
    <property type="protein sequence ID" value="MFD2024056.1"/>
    <property type="molecule type" value="Genomic_DNA"/>
</dbReference>
<dbReference type="InterPro" id="IPR027575">
    <property type="entry name" value="LD_lanti_pre"/>
</dbReference>
<proteinExistence type="predicted"/>
<dbReference type="RefSeq" id="WP_377183736.1">
    <property type="nucleotide sequence ID" value="NZ_JBHUHF010000001.1"/>
</dbReference>
<comment type="caution">
    <text evidence="1">The sequence shown here is derived from an EMBL/GenBank/DDBJ whole genome shotgun (WGS) entry which is preliminary data.</text>
</comment>
<organism evidence="1 2">
    <name type="scientific">Promicromonospora aerolata</name>
    <dbReference type="NCBI Taxonomy" id="195749"/>
    <lineage>
        <taxon>Bacteria</taxon>
        <taxon>Bacillati</taxon>
        <taxon>Actinomycetota</taxon>
        <taxon>Actinomycetes</taxon>
        <taxon>Micrococcales</taxon>
        <taxon>Promicromonosporaceae</taxon>
        <taxon>Promicromonospora</taxon>
    </lineage>
</organism>
<evidence type="ECO:0000313" key="1">
    <source>
        <dbReference type="EMBL" id="MFD2024056.1"/>
    </source>
</evidence>
<protein>
    <submittedName>
        <fullName evidence="1">FxLD family lanthipeptide</fullName>
    </submittedName>
</protein>
<gene>
    <name evidence="1" type="ORF">ACFSL2_00875</name>
</gene>
<sequence>MPTSTISRSSFGEFDLDITTVKSAPVVGNLMRGTSDGCTSTCESACTNSTCG</sequence>
<evidence type="ECO:0000313" key="2">
    <source>
        <dbReference type="Proteomes" id="UP001597338"/>
    </source>
</evidence>